<dbReference type="GeneID" id="92946638"/>
<accession>A0AAP9RIJ8</accession>
<sequence>MWKEVDEIIGNDINKFDEKLVGQLRLGDKKAVFRAGKLYEEGLNIKENSEKAVKLFELCSNEGMSEAKVRLADCYFNGRGINKDNEKAKELLCEPIKERNISAYMLMGDIYSKELEYKKAVEMYEECNNIYKADKEKMDSYTMAIMYDQMAEIYLSDNESARNPESGIKYLDEALKEGVFCNAKLAGDYMFKEKKYDKARYYYNIIANERMCDSCPSDCKDYCIQRLNSIEANREFK</sequence>
<reference evidence="2 3" key="1">
    <citation type="submission" date="2019-05" db="EMBL/GenBank/DDBJ databases">
        <authorList>
            <person name="Schori C."/>
            <person name="Ahrens C."/>
        </authorList>
    </citation>
    <scope>NUCLEOTIDE SEQUENCE [LARGE SCALE GENOMIC DNA]</scope>
    <source>
        <strain evidence="2 3">DSM 10702</strain>
    </source>
</reference>
<feature type="repeat" description="TPR" evidence="1">
    <location>
        <begin position="101"/>
        <end position="134"/>
    </location>
</feature>
<dbReference type="Pfam" id="PF08238">
    <property type="entry name" value="Sel1"/>
    <property type="match status" value="4"/>
</dbReference>
<dbReference type="SUPFAM" id="SSF81901">
    <property type="entry name" value="HCP-like"/>
    <property type="match status" value="1"/>
</dbReference>
<dbReference type="InterPro" id="IPR019734">
    <property type="entry name" value="TPR_rpt"/>
</dbReference>
<dbReference type="InterPro" id="IPR006597">
    <property type="entry name" value="Sel1-like"/>
</dbReference>
<dbReference type="RefSeq" id="WP_141912308.1">
    <property type="nucleotide sequence ID" value="NZ_AP019717.1"/>
</dbReference>
<protein>
    <submittedName>
        <fullName evidence="2">Sel1 repeat family protein</fullName>
    </submittedName>
</protein>
<dbReference type="InterPro" id="IPR011990">
    <property type="entry name" value="TPR-like_helical_dom_sf"/>
</dbReference>
<proteinExistence type="predicted"/>
<name>A0AAP9RIJ8_CLOBU</name>
<dbReference type="Proteomes" id="UP000515243">
    <property type="component" value="Chromosome 2"/>
</dbReference>
<dbReference type="Gene3D" id="1.25.40.10">
    <property type="entry name" value="Tetratricopeptide repeat domain"/>
    <property type="match status" value="1"/>
</dbReference>
<dbReference type="EMBL" id="CP040627">
    <property type="protein sequence ID" value="QMW93318.1"/>
    <property type="molecule type" value="Genomic_DNA"/>
</dbReference>
<organism evidence="2 3">
    <name type="scientific">Clostridium butyricum</name>
    <dbReference type="NCBI Taxonomy" id="1492"/>
    <lineage>
        <taxon>Bacteria</taxon>
        <taxon>Bacillati</taxon>
        <taxon>Bacillota</taxon>
        <taxon>Clostridia</taxon>
        <taxon>Eubacteriales</taxon>
        <taxon>Clostridiaceae</taxon>
        <taxon>Clostridium</taxon>
    </lineage>
</organism>
<evidence type="ECO:0000313" key="2">
    <source>
        <dbReference type="EMBL" id="QMW93318.1"/>
    </source>
</evidence>
<evidence type="ECO:0000256" key="1">
    <source>
        <dbReference type="PROSITE-ProRule" id="PRU00339"/>
    </source>
</evidence>
<dbReference type="SMART" id="SM00671">
    <property type="entry name" value="SEL1"/>
    <property type="match status" value="3"/>
</dbReference>
<dbReference type="AlphaFoldDB" id="A0AAP9RIJ8"/>
<dbReference type="PROSITE" id="PS50005">
    <property type="entry name" value="TPR"/>
    <property type="match status" value="1"/>
</dbReference>
<evidence type="ECO:0000313" key="3">
    <source>
        <dbReference type="Proteomes" id="UP000515243"/>
    </source>
</evidence>
<keyword evidence="1" id="KW-0802">TPR repeat</keyword>
<gene>
    <name evidence="2" type="ORF">FF104_20690</name>
</gene>